<proteinExistence type="predicted"/>
<name>A0ABX0QD94_9BACT</name>
<dbReference type="Gene3D" id="3.40.630.30">
    <property type="match status" value="1"/>
</dbReference>
<dbReference type="SUPFAM" id="SSF55729">
    <property type="entry name" value="Acyl-CoA N-acyltransferases (Nat)"/>
    <property type="match status" value="1"/>
</dbReference>
<comment type="caution">
    <text evidence="1">The sequence shown here is derived from an EMBL/GenBank/DDBJ whole genome shotgun (WGS) entry which is preliminary data.</text>
</comment>
<reference evidence="2" key="2">
    <citation type="submission" date="2023-07" db="EMBL/GenBank/DDBJ databases">
        <authorList>
            <person name="Jung D.-H."/>
        </authorList>
    </citation>
    <scope>NUCLEOTIDE SEQUENCE [LARGE SCALE GENOMIC DNA]</scope>
    <source>
        <strain evidence="2">JA-25</strain>
    </source>
</reference>
<protein>
    <submittedName>
        <fullName evidence="1">GNAT family N-acetyltransferase</fullName>
    </submittedName>
</protein>
<dbReference type="InterPro" id="IPR016181">
    <property type="entry name" value="Acyl_CoA_acyltransferase"/>
</dbReference>
<accession>A0ABX0QD94</accession>
<reference evidence="2" key="1">
    <citation type="submission" date="2019-09" db="EMBL/GenBank/DDBJ databases">
        <authorList>
            <person name="Jung D.-H."/>
        </authorList>
    </citation>
    <scope>NUCLEOTIDE SEQUENCE [LARGE SCALE GENOMIC DNA]</scope>
    <source>
        <strain evidence="2">JA-25</strain>
    </source>
</reference>
<keyword evidence="2" id="KW-1185">Reference proteome</keyword>
<evidence type="ECO:0000313" key="1">
    <source>
        <dbReference type="EMBL" id="NID09957.1"/>
    </source>
</evidence>
<dbReference type="RefSeq" id="WP_166691411.1">
    <property type="nucleotide sequence ID" value="NZ_WAEL01000002.1"/>
</dbReference>
<dbReference type="EMBL" id="WAEL01000002">
    <property type="protein sequence ID" value="NID09957.1"/>
    <property type="molecule type" value="Genomic_DNA"/>
</dbReference>
<evidence type="ECO:0000313" key="2">
    <source>
        <dbReference type="Proteomes" id="UP000606008"/>
    </source>
</evidence>
<sequence>MTCKHYIGSEIREAFDGLAQLRIAVFREFPYLYEGSIEYEKTYLNTYAESERAMLFAVYDSDRMVGGTTCLPLLDETAEVQRPFSREGYDLSTIFYFGESLLLPAYRGRGLGHRFFDEREAHVRTFGTYLTTTFCAVQRPADHPLRPADYRPLDAFWQQRGYQLNPALQTTFSWPDLGEVTDSGKVMQFYTRALPRQDVSPLQSITSTANC</sequence>
<dbReference type="Proteomes" id="UP000606008">
    <property type="component" value="Unassembled WGS sequence"/>
</dbReference>
<organism evidence="1 2">
    <name type="scientific">Fibrivirga algicola</name>
    <dbReference type="NCBI Taxonomy" id="2950420"/>
    <lineage>
        <taxon>Bacteria</taxon>
        <taxon>Pseudomonadati</taxon>
        <taxon>Bacteroidota</taxon>
        <taxon>Cytophagia</taxon>
        <taxon>Cytophagales</taxon>
        <taxon>Spirosomataceae</taxon>
        <taxon>Fibrivirga</taxon>
    </lineage>
</organism>
<gene>
    <name evidence="1" type="ORF">F7231_07215</name>
</gene>